<organism evidence="2 3">
    <name type="scientific">Nocardioides daedukensis</name>
    <dbReference type="NCBI Taxonomy" id="634462"/>
    <lineage>
        <taxon>Bacteria</taxon>
        <taxon>Bacillati</taxon>
        <taxon>Actinomycetota</taxon>
        <taxon>Actinomycetes</taxon>
        <taxon>Propionibacteriales</taxon>
        <taxon>Nocardioidaceae</taxon>
        <taxon>Nocardioides</taxon>
    </lineage>
</organism>
<dbReference type="Proteomes" id="UP000540656">
    <property type="component" value="Unassembled WGS sequence"/>
</dbReference>
<keyword evidence="2" id="KW-0762">Sugar transport</keyword>
<dbReference type="PANTHER" id="PTHR43649">
    <property type="entry name" value="ARABINOSE-BINDING PROTEIN-RELATED"/>
    <property type="match status" value="1"/>
</dbReference>
<keyword evidence="1" id="KW-0732">Signal</keyword>
<dbReference type="SUPFAM" id="SSF53850">
    <property type="entry name" value="Periplasmic binding protein-like II"/>
    <property type="match status" value="1"/>
</dbReference>
<accession>A0A7Y9UVR2</accession>
<dbReference type="InterPro" id="IPR050490">
    <property type="entry name" value="Bact_solute-bd_prot1"/>
</dbReference>
<dbReference type="PANTHER" id="PTHR43649:SF12">
    <property type="entry name" value="DIACETYLCHITOBIOSE BINDING PROTEIN DASA"/>
    <property type="match status" value="1"/>
</dbReference>
<dbReference type="AlphaFoldDB" id="A0A7Y9UVR2"/>
<dbReference type="InterPro" id="IPR006059">
    <property type="entry name" value="SBP"/>
</dbReference>
<evidence type="ECO:0000256" key="1">
    <source>
        <dbReference type="SAM" id="SignalP"/>
    </source>
</evidence>
<keyword evidence="2" id="KW-0813">Transport</keyword>
<dbReference type="RefSeq" id="WP_179501683.1">
    <property type="nucleotide sequence ID" value="NZ_JACCAA010000001.1"/>
</dbReference>
<dbReference type="Pfam" id="PF13416">
    <property type="entry name" value="SBP_bac_8"/>
    <property type="match status" value="1"/>
</dbReference>
<dbReference type="PROSITE" id="PS51257">
    <property type="entry name" value="PROKAR_LIPOPROTEIN"/>
    <property type="match status" value="1"/>
</dbReference>
<dbReference type="EMBL" id="JACCAA010000001">
    <property type="protein sequence ID" value="NYG58530.1"/>
    <property type="molecule type" value="Genomic_DNA"/>
</dbReference>
<evidence type="ECO:0000313" key="3">
    <source>
        <dbReference type="Proteomes" id="UP000540656"/>
    </source>
</evidence>
<feature type="signal peptide" evidence="1">
    <location>
        <begin position="1"/>
        <end position="20"/>
    </location>
</feature>
<sequence>MRKRATLACGMAMVALLAGACDTDAKPPKIDPTGSVNNPVALTFLAYGPKEEVAGMQSMVDTFNEENKTVKVTLEAATDSEDVLTAITGDDPPDVYLLSQRDIAQVAADAKNQPLDELLDSRGVDFSDLYKRDAIQAFSFDNHLQCMPYGVSPMVIYYNTDLIDFDAMAAEDLDVPEIPDGLEHASEWTLDQFAAAATWASTTQGVKGVYIEPSLEGLAPFIYSGGGKLFDDSVKPTTLALSSDESQDALTRTLDVLRTDQLSPSQADVEKQPALEMFKEGKLAMIAGYRNLVPSLRNTEGLNFDVMPMPTLDTETSVGDVSGLCMGVDPVSESAAADLIAHAVSADSVAEVAKAGYLVPANNEVAEGEAFLQPTQQPANAEVFNASIRDIVMPPLLESMQELEAAVEPSIKRLFYAPVLDLETLTQRIDELSAPVVAELVIRDEEKVTPSPTP</sequence>
<protein>
    <submittedName>
        <fullName evidence="2">Multiple sugar transport system substrate-binding protein</fullName>
    </submittedName>
</protein>
<proteinExistence type="predicted"/>
<gene>
    <name evidence="2" type="ORF">BJ980_001453</name>
</gene>
<comment type="caution">
    <text evidence="2">The sequence shown here is derived from an EMBL/GenBank/DDBJ whole genome shotgun (WGS) entry which is preliminary data.</text>
</comment>
<evidence type="ECO:0000313" key="2">
    <source>
        <dbReference type="EMBL" id="NYG58530.1"/>
    </source>
</evidence>
<keyword evidence="3" id="KW-1185">Reference proteome</keyword>
<name>A0A7Y9UVR2_9ACTN</name>
<feature type="chain" id="PRO_5038409605" evidence="1">
    <location>
        <begin position="21"/>
        <end position="454"/>
    </location>
</feature>
<dbReference type="Gene3D" id="3.40.190.10">
    <property type="entry name" value="Periplasmic binding protein-like II"/>
    <property type="match status" value="1"/>
</dbReference>
<reference evidence="2 3" key="1">
    <citation type="submission" date="2020-07" db="EMBL/GenBank/DDBJ databases">
        <title>Sequencing the genomes of 1000 actinobacteria strains.</title>
        <authorList>
            <person name="Klenk H.-P."/>
        </authorList>
    </citation>
    <scope>NUCLEOTIDE SEQUENCE [LARGE SCALE GENOMIC DNA]</scope>
    <source>
        <strain evidence="2 3">DSM 23819</strain>
    </source>
</reference>